<keyword evidence="4 7" id="KW-1133">Transmembrane helix</keyword>
<evidence type="ECO:0000256" key="2">
    <source>
        <dbReference type="ARBA" id="ARBA00022448"/>
    </source>
</evidence>
<evidence type="ECO:0000256" key="1">
    <source>
        <dbReference type="ARBA" id="ARBA00004141"/>
    </source>
</evidence>
<dbReference type="GO" id="GO:0022857">
    <property type="term" value="F:transmembrane transporter activity"/>
    <property type="evidence" value="ECO:0007669"/>
    <property type="project" value="InterPro"/>
</dbReference>
<comment type="caution">
    <text evidence="9">The sequence shown here is derived from an EMBL/GenBank/DDBJ whole genome shotgun (WGS) entry which is preliminary data.</text>
</comment>
<evidence type="ECO:0000256" key="5">
    <source>
        <dbReference type="ARBA" id="ARBA00023136"/>
    </source>
</evidence>
<evidence type="ECO:0000313" key="10">
    <source>
        <dbReference type="Proteomes" id="UP001147760"/>
    </source>
</evidence>
<evidence type="ECO:0000256" key="4">
    <source>
        <dbReference type="ARBA" id="ARBA00022989"/>
    </source>
</evidence>
<feature type="transmembrane region" description="Helical" evidence="7">
    <location>
        <begin position="224"/>
        <end position="243"/>
    </location>
</feature>
<feature type="compositionally biased region" description="Basic residues" evidence="6">
    <location>
        <begin position="616"/>
        <end position="627"/>
    </location>
</feature>
<keyword evidence="2" id="KW-0813">Transport</keyword>
<evidence type="ECO:0000256" key="6">
    <source>
        <dbReference type="SAM" id="MobiDB-lite"/>
    </source>
</evidence>
<feature type="region of interest" description="Disordered" evidence="6">
    <location>
        <begin position="602"/>
        <end position="627"/>
    </location>
</feature>
<comment type="subcellular location">
    <subcellularLocation>
        <location evidence="1">Membrane</location>
        <topology evidence="1">Multi-pass membrane protein</topology>
    </subcellularLocation>
</comment>
<feature type="transmembrane region" description="Helical" evidence="7">
    <location>
        <begin position="85"/>
        <end position="103"/>
    </location>
</feature>
<reference evidence="9" key="1">
    <citation type="submission" date="2022-12" db="EMBL/GenBank/DDBJ databases">
        <authorList>
            <person name="Petersen C."/>
        </authorList>
    </citation>
    <scope>NUCLEOTIDE SEQUENCE</scope>
    <source>
        <strain evidence="9">IBT 17660</strain>
    </source>
</reference>
<dbReference type="PROSITE" id="PS50850">
    <property type="entry name" value="MFS"/>
    <property type="match status" value="1"/>
</dbReference>
<feature type="transmembrane region" description="Helical" evidence="7">
    <location>
        <begin position="140"/>
        <end position="161"/>
    </location>
</feature>
<keyword evidence="3 7" id="KW-0812">Transmembrane</keyword>
<dbReference type="InterPro" id="IPR005828">
    <property type="entry name" value="MFS_sugar_transport-like"/>
</dbReference>
<feature type="transmembrane region" description="Helical" evidence="7">
    <location>
        <begin position="555"/>
        <end position="575"/>
    </location>
</feature>
<dbReference type="Proteomes" id="UP001147760">
    <property type="component" value="Unassembled WGS sequence"/>
</dbReference>
<dbReference type="Gene3D" id="1.20.1250.20">
    <property type="entry name" value="MFS general substrate transporter like domains"/>
    <property type="match status" value="2"/>
</dbReference>
<dbReference type="PANTHER" id="PTHR23511:SF34">
    <property type="entry name" value="SYNAPTIC VESICLE GLYCOPROTEIN 2"/>
    <property type="match status" value="1"/>
</dbReference>
<dbReference type="PANTHER" id="PTHR23511">
    <property type="entry name" value="SYNAPTIC VESICLE GLYCOPROTEIN 2"/>
    <property type="match status" value="1"/>
</dbReference>
<feature type="transmembrane region" description="Helical" evidence="7">
    <location>
        <begin position="41"/>
        <end position="65"/>
    </location>
</feature>
<feature type="transmembrane region" description="Helical" evidence="7">
    <location>
        <begin position="115"/>
        <end position="134"/>
    </location>
</feature>
<feature type="transmembrane region" description="Helical" evidence="7">
    <location>
        <begin position="182"/>
        <end position="204"/>
    </location>
</feature>
<feature type="transmembrane region" description="Helical" evidence="7">
    <location>
        <begin position="438"/>
        <end position="460"/>
    </location>
</feature>
<keyword evidence="10" id="KW-1185">Reference proteome</keyword>
<evidence type="ECO:0000256" key="3">
    <source>
        <dbReference type="ARBA" id="ARBA00022692"/>
    </source>
</evidence>
<evidence type="ECO:0000313" key="9">
    <source>
        <dbReference type="EMBL" id="KAJ5487428.1"/>
    </source>
</evidence>
<evidence type="ECO:0000259" key="8">
    <source>
        <dbReference type="PROSITE" id="PS50850"/>
    </source>
</evidence>
<proteinExistence type="predicted"/>
<dbReference type="SUPFAM" id="SSF103473">
    <property type="entry name" value="MFS general substrate transporter"/>
    <property type="match status" value="1"/>
</dbReference>
<dbReference type="EMBL" id="JAPWDO010000001">
    <property type="protein sequence ID" value="KAJ5487428.1"/>
    <property type="molecule type" value="Genomic_DNA"/>
</dbReference>
<name>A0A9W9XAG3_9EURO</name>
<dbReference type="InterPro" id="IPR036259">
    <property type="entry name" value="MFS_trans_sf"/>
</dbReference>
<dbReference type="AlphaFoldDB" id="A0A9W9XAG3"/>
<sequence length="627" mass="69144">MGKFHHRLYKTDRARDFDHEQDRFVRMRQIYETIDRQKFQWIVVLVAGLGFFLDGYTLFAGNVAIPMISYVYWRNDTSSLRLTGINIATLGGTLIGQVAFGFLADKNGRKKMYGVELVLLITATLGVVMSSTGVDGSMNVFAWLVWWRICVGIGVGADYPLSAVITSEFAPTKHRARMLATVFFMQPLGQIAGNIVSLVVIAVARGNSSPGEDLTRTVDIMWRWVIAIGVVPGVVATLFRFAIPESPRYLVDIVDDPVTAEFDATTLFSDTPGIIDSGGWGTTATCSAGGAIQLPPISSIASSSTFDIDDDDEFTRLPPATLNSHWRLARTDIIRYFWTEGNWRHLAGCSLAWLLLDFGFYGIGLSSPQFLAKTWGELNLTRPAPNWKTDETPNANLYDMFMHTSVRGLIVLNIGSFVGGILLIVFAQKLDRVALQKYMFLGLAALFIALGTMFVCLYSYPPVVVALYIVGQILFNFGESNLGHNASSHSNELSTGPNGTTYMIPAEIFPTRYRASCHGISAGAGKLGSILVQIFSTFYHFGSDPGPESTRKHGIVLLVFSACMILGAIVTQYWIPPIQQKRNGRTKLWGGTPETLESLSLGRMGRRSRDADCRKRTSRHRALSMSA</sequence>
<feature type="transmembrane region" description="Helical" evidence="7">
    <location>
        <begin position="406"/>
        <end position="426"/>
    </location>
</feature>
<reference evidence="9" key="2">
    <citation type="journal article" date="2023" name="IMA Fungus">
        <title>Comparative genomic study of the Penicillium genus elucidates a diverse pangenome and 15 lateral gene transfer events.</title>
        <authorList>
            <person name="Petersen C."/>
            <person name="Sorensen T."/>
            <person name="Nielsen M.R."/>
            <person name="Sondergaard T.E."/>
            <person name="Sorensen J.L."/>
            <person name="Fitzpatrick D.A."/>
            <person name="Frisvad J.C."/>
            <person name="Nielsen K.L."/>
        </authorList>
    </citation>
    <scope>NUCLEOTIDE SEQUENCE</scope>
    <source>
        <strain evidence="9">IBT 17660</strain>
    </source>
</reference>
<feature type="domain" description="Major facilitator superfamily (MFS) profile" evidence="8">
    <location>
        <begin position="43"/>
        <end position="579"/>
    </location>
</feature>
<dbReference type="GO" id="GO:0016020">
    <property type="term" value="C:membrane"/>
    <property type="evidence" value="ECO:0007669"/>
    <property type="project" value="UniProtKB-SubCell"/>
</dbReference>
<gene>
    <name evidence="9" type="ORF">N7530_001728</name>
</gene>
<dbReference type="InterPro" id="IPR020846">
    <property type="entry name" value="MFS_dom"/>
</dbReference>
<organism evidence="9 10">
    <name type="scientific">Penicillium desertorum</name>
    <dbReference type="NCBI Taxonomy" id="1303715"/>
    <lineage>
        <taxon>Eukaryota</taxon>
        <taxon>Fungi</taxon>
        <taxon>Dikarya</taxon>
        <taxon>Ascomycota</taxon>
        <taxon>Pezizomycotina</taxon>
        <taxon>Eurotiomycetes</taxon>
        <taxon>Eurotiomycetidae</taxon>
        <taxon>Eurotiales</taxon>
        <taxon>Aspergillaceae</taxon>
        <taxon>Penicillium</taxon>
    </lineage>
</organism>
<protein>
    <recommendedName>
        <fullName evidence="8">Major facilitator superfamily (MFS) profile domain-containing protein</fullName>
    </recommendedName>
</protein>
<accession>A0A9W9XAG3</accession>
<feature type="transmembrane region" description="Helical" evidence="7">
    <location>
        <begin position="345"/>
        <end position="363"/>
    </location>
</feature>
<dbReference type="Pfam" id="PF00083">
    <property type="entry name" value="Sugar_tr"/>
    <property type="match status" value="2"/>
</dbReference>
<dbReference type="OrthoDB" id="433512at2759"/>
<evidence type="ECO:0000256" key="7">
    <source>
        <dbReference type="SAM" id="Phobius"/>
    </source>
</evidence>
<keyword evidence="5 7" id="KW-0472">Membrane</keyword>